<evidence type="ECO:0000256" key="3">
    <source>
        <dbReference type="ARBA" id="ARBA00022827"/>
    </source>
</evidence>
<sequence>MSKASLHVGIVGGGIGGLAAAIAISRSGAKVTLLEAAKELGEIGAGIQMYPNISRFLIRWGVSDILGNQLVTHKYCNTWFGSELVAHSDPQWMVKATGFPWWVVRRDHLLSALKESAEKHGAEVLIATRIVEIDDSGKRVAVTSEDGRKFSFDFVVGADGLKSIIRNHIHPGVMPVAPSKSAAYRMVLSYDRIFEAVPEARTYLHDSMDIWAGPNGYILTYPIAGGKEMNLVTSFCKEEYVTRMEDVDIDEFRGYYKEFHPIIRKIIDIAGYTKRWPLLQMPRMKTWSNEKKNLILLGDAAHCMQNHMGQGAATAIEDSACLGRLLNEVVRGVLTLPEAVDLYEKQRIPRAWTKQQVSLVSGHLIMDANHRGDRSMATAAEVKAYDSNGSVVTPMPPAYRSWELAFNPYTVPGVYFHDAEGEADNAVCDYLQKKGEIDEYTSLAKGLSDKWWGYVHNNGINSDIVAGEHNGSRELDEEDYKKYGRGL</sequence>
<evidence type="ECO:0000256" key="5">
    <source>
        <dbReference type="ARBA" id="ARBA00023033"/>
    </source>
</evidence>
<accession>A0A1T3CHL1</accession>
<evidence type="ECO:0000256" key="1">
    <source>
        <dbReference type="ARBA" id="ARBA00007992"/>
    </source>
</evidence>
<dbReference type="PRINTS" id="PR00420">
    <property type="entry name" value="RNGMNOXGNASE"/>
</dbReference>
<keyword evidence="8" id="KW-1185">Reference proteome</keyword>
<dbReference type="Gene3D" id="3.50.50.60">
    <property type="entry name" value="FAD/NAD(P)-binding domain"/>
    <property type="match status" value="1"/>
</dbReference>
<evidence type="ECO:0000313" key="8">
    <source>
        <dbReference type="Proteomes" id="UP000191004"/>
    </source>
</evidence>
<keyword evidence="3" id="KW-0274">FAD</keyword>
<gene>
    <name evidence="7" type="ORF">A0O28_0006490</name>
</gene>
<dbReference type="InterPro" id="IPR036188">
    <property type="entry name" value="FAD/NAD-bd_sf"/>
</dbReference>
<proteinExistence type="inferred from homology"/>
<evidence type="ECO:0000256" key="2">
    <source>
        <dbReference type="ARBA" id="ARBA00022630"/>
    </source>
</evidence>
<reference evidence="7 8" key="1">
    <citation type="submission" date="2016-04" db="EMBL/GenBank/DDBJ databases">
        <title>Multiple horizontal gene transfer events from other fungi enriched the ability of the initially mycotrophic fungus Trichoderma (Ascomycota) to feed on dead plant biomass.</title>
        <authorList>
            <person name="Atanasova L."/>
            <person name="Chenthamara K."/>
            <person name="Zhang J."/>
            <person name="Grujic M."/>
            <person name="Henrissat B."/>
            <person name="Kuo A."/>
            <person name="Aertz A."/>
            <person name="Salamov A."/>
            <person name="Lipzen A."/>
            <person name="Labutti K."/>
            <person name="Barry K."/>
            <person name="Miao Y."/>
            <person name="Rahimi M.J."/>
            <person name="Shen Q."/>
            <person name="Grigoriev I.V."/>
            <person name="Kubicek C.P."/>
            <person name="Druzhinina I.S."/>
        </authorList>
    </citation>
    <scope>NUCLEOTIDE SEQUENCE [LARGE SCALE GENOMIC DNA]</scope>
    <source>
        <strain evidence="7 8">NJAU 4742</strain>
    </source>
</reference>
<dbReference type="SUPFAM" id="SSF54373">
    <property type="entry name" value="FAD-linked reductases, C-terminal domain"/>
    <property type="match status" value="1"/>
</dbReference>
<protein>
    <submittedName>
        <fullName evidence="7">Salicylate hydroxylase</fullName>
    </submittedName>
</protein>
<dbReference type="OrthoDB" id="16820at2759"/>
<keyword evidence="2" id="KW-0285">Flavoprotein</keyword>
<dbReference type="GO" id="GO:0071949">
    <property type="term" value="F:FAD binding"/>
    <property type="evidence" value="ECO:0007669"/>
    <property type="project" value="InterPro"/>
</dbReference>
<name>A0A1T3CHL1_9HYPO</name>
<dbReference type="SUPFAM" id="SSF51905">
    <property type="entry name" value="FAD/NAD(P)-binding domain"/>
    <property type="match status" value="1"/>
</dbReference>
<comment type="similarity">
    <text evidence="1">Belongs to the paxM FAD-dependent monooxygenase family.</text>
</comment>
<evidence type="ECO:0000313" key="7">
    <source>
        <dbReference type="EMBL" id="OPB40570.1"/>
    </source>
</evidence>
<dbReference type="PANTHER" id="PTHR13789:SF306">
    <property type="entry name" value="HYDROXYLASE, PUTATIVE-RELATED"/>
    <property type="match status" value="1"/>
</dbReference>
<keyword evidence="4" id="KW-0560">Oxidoreductase</keyword>
<dbReference type="EMBL" id="LVVK01000017">
    <property type="protein sequence ID" value="OPB40570.1"/>
    <property type="molecule type" value="Genomic_DNA"/>
</dbReference>
<feature type="domain" description="FAD-binding" evidence="6">
    <location>
        <begin position="7"/>
        <end position="353"/>
    </location>
</feature>
<dbReference type="Proteomes" id="UP000191004">
    <property type="component" value="Unassembled WGS sequence"/>
</dbReference>
<keyword evidence="5" id="KW-0503">Monooxygenase</keyword>
<dbReference type="InterPro" id="IPR002938">
    <property type="entry name" value="FAD-bd"/>
</dbReference>
<organism evidence="7 8">
    <name type="scientific">Trichoderma guizhouense</name>
    <dbReference type="NCBI Taxonomy" id="1491466"/>
    <lineage>
        <taxon>Eukaryota</taxon>
        <taxon>Fungi</taxon>
        <taxon>Dikarya</taxon>
        <taxon>Ascomycota</taxon>
        <taxon>Pezizomycotina</taxon>
        <taxon>Sordariomycetes</taxon>
        <taxon>Hypocreomycetidae</taxon>
        <taxon>Hypocreales</taxon>
        <taxon>Hypocreaceae</taxon>
        <taxon>Trichoderma</taxon>
    </lineage>
</organism>
<dbReference type="InterPro" id="IPR050493">
    <property type="entry name" value="FAD-dep_Monooxygenase_BioMet"/>
</dbReference>
<dbReference type="GO" id="GO:0004497">
    <property type="term" value="F:monooxygenase activity"/>
    <property type="evidence" value="ECO:0007669"/>
    <property type="project" value="UniProtKB-KW"/>
</dbReference>
<dbReference type="AlphaFoldDB" id="A0A1T3CHL1"/>
<dbReference type="Pfam" id="PF01494">
    <property type="entry name" value="FAD_binding_3"/>
    <property type="match status" value="1"/>
</dbReference>
<evidence type="ECO:0000259" key="6">
    <source>
        <dbReference type="Pfam" id="PF01494"/>
    </source>
</evidence>
<dbReference type="PANTHER" id="PTHR13789">
    <property type="entry name" value="MONOOXYGENASE"/>
    <property type="match status" value="1"/>
</dbReference>
<comment type="caution">
    <text evidence="7">The sequence shown here is derived from an EMBL/GenBank/DDBJ whole genome shotgun (WGS) entry which is preliminary data.</text>
</comment>
<evidence type="ECO:0000256" key="4">
    <source>
        <dbReference type="ARBA" id="ARBA00023002"/>
    </source>
</evidence>